<reference evidence="5 6" key="1">
    <citation type="submission" date="2020-07" db="EMBL/GenBank/DDBJ databases">
        <title>Sequencing the genomes of 1000 actinobacteria strains.</title>
        <authorList>
            <person name="Klenk H.-P."/>
        </authorList>
    </citation>
    <scope>NUCLEOTIDE SEQUENCE [LARGE SCALE GENOMIC DNA]</scope>
    <source>
        <strain evidence="5 6">DSM 23870</strain>
    </source>
</reference>
<dbReference type="GO" id="GO:0030246">
    <property type="term" value="F:carbohydrate binding"/>
    <property type="evidence" value="ECO:0007669"/>
    <property type="project" value="InterPro"/>
</dbReference>
<feature type="domain" description="CBM6" evidence="4">
    <location>
        <begin position="721"/>
        <end position="860"/>
    </location>
</feature>
<dbReference type="PROSITE" id="PS51175">
    <property type="entry name" value="CBM6"/>
    <property type="match status" value="1"/>
</dbReference>
<keyword evidence="2" id="KW-1133">Transmembrane helix</keyword>
<dbReference type="InterPro" id="IPR005084">
    <property type="entry name" value="CBM6"/>
</dbReference>
<feature type="chain" id="PRO_5032626413" description="CBM6 domain-containing protein" evidence="3">
    <location>
        <begin position="42"/>
        <end position="1113"/>
    </location>
</feature>
<feature type="compositionally biased region" description="Gly residues" evidence="1">
    <location>
        <begin position="1056"/>
        <end position="1070"/>
    </location>
</feature>
<feature type="signal peptide" evidence="3">
    <location>
        <begin position="1"/>
        <end position="41"/>
    </location>
</feature>
<feature type="region of interest" description="Disordered" evidence="1">
    <location>
        <begin position="84"/>
        <end position="103"/>
    </location>
</feature>
<dbReference type="InterPro" id="IPR058094">
    <property type="entry name" value="Ig-like_OmpL47-like"/>
</dbReference>
<organism evidence="5 6">
    <name type="scientific">Agromyces atrinae</name>
    <dbReference type="NCBI Taxonomy" id="592376"/>
    <lineage>
        <taxon>Bacteria</taxon>
        <taxon>Bacillati</taxon>
        <taxon>Actinomycetota</taxon>
        <taxon>Actinomycetes</taxon>
        <taxon>Micrococcales</taxon>
        <taxon>Microbacteriaceae</taxon>
        <taxon>Agromyces</taxon>
    </lineage>
</organism>
<evidence type="ECO:0000313" key="5">
    <source>
        <dbReference type="EMBL" id="NYD67768.1"/>
    </source>
</evidence>
<dbReference type="AlphaFoldDB" id="A0A852S354"/>
<dbReference type="NCBIfam" id="NF047446">
    <property type="entry name" value="barrel_OmpL47"/>
    <property type="match status" value="1"/>
</dbReference>
<dbReference type="SUPFAM" id="SSF49785">
    <property type="entry name" value="Galactose-binding domain-like"/>
    <property type="match status" value="2"/>
</dbReference>
<feature type="compositionally biased region" description="Basic and acidic residues" evidence="1">
    <location>
        <begin position="93"/>
        <end position="103"/>
    </location>
</feature>
<evidence type="ECO:0000259" key="4">
    <source>
        <dbReference type="PROSITE" id="PS51175"/>
    </source>
</evidence>
<sequence>MSLPRIDQRRVSKGVRRSLGAATAFAFALTGAVAIATPASAADAEVIAVDFQTSTGAFQGGASGMLYGLSDDGVPTDPIIAGANPRNVTQKAPHGEQHPNGDPLEVERAFFENGGEYILTNIQDYYPDWPYNGSKRPEDFSTYLDIVRTVVTSIVEESAYPERYIFTPFNEPDGGNWYNNWSTMKQVYLDDWKAVYETIKEVYPEAQIAGMGDTGWQPTRTRDILEFAKANDVLPDMFTWHELGIDNLRTYRGHYAEYRQIEKDLGIGPLPINITEYAMRRDMSVPGQLVQWLAMFEDTKVDAQTAYWTYAGNLNDNMAKNNSANAAWWLLKWYGDLSGDTVALTPPRLNVADTLQGLASLDTDAKLATVVFGGGSEDVRLDLSGLDADVFGGTVDIQVREARWSGQEGEAATPPVVVAQRAELTGDTVSVSVPNSDRLSAYQLVVTPALGAAPTVDSTWRASIEAEDTALRDVTAYNQPMSDAWIFAASGQRDVGSTNRVTSSLTWSVEVPEDGDYLFSAIAGVNGSAIGPGQHALFVDGVQAAIIDYEAGFGWNYRGRGEVVVPLTAGARELSVRMSADGSTLLPGSDISLDRFDLVRFDGAETETYPAVLSRHGDAAVDYSAGTSGRVDVSQNEAVFYPSVRETGYYDLAVGYRSEGAAALAVSINDREIAGLGSDDAGTWTSTVRVHLAKGISEVRIGGAVALDGFTTTRAVDDSTVRIEAEDATQVALSGEARTENVAGPTNVSGQQVSWLGGSPDNAMTVSRPDGSTAGQYNLSVRYANAEKNTGHDYNTDVITRFLDVTEADGETARGAFRHNYSWKGFWTHTMPLDLSTESGALRMGNAEGNAPNIDWIELSPLTTSVENERAIPADATVTATVTAEVPGENGWNRSAVDVALEASTSEVAVQHRLGSGDWVDGAAVRVEEQGSTTVGFRALFAGEEIAGSVGEVDVKIDSFAPTTTATASRDDDGRLVAFVATDEESGVARTEFRIGESEWADAVDGIARVSGAETVTVTYRSIDVAGNVEEERSIEVTDEVVPSPEPTAPPEPGEGEPGTGEPGTGGPGQGETPDGALASTGVTILAGALSAAVILFALGLAFLIVRRRQQQV</sequence>
<gene>
    <name evidence="5" type="ORF">BJ972_002287</name>
</gene>
<feature type="compositionally biased region" description="Pro residues" evidence="1">
    <location>
        <begin position="1044"/>
        <end position="1053"/>
    </location>
</feature>
<keyword evidence="2" id="KW-0472">Membrane</keyword>
<dbReference type="Proteomes" id="UP000581087">
    <property type="component" value="Unassembled WGS sequence"/>
</dbReference>
<feature type="transmembrane region" description="Helical" evidence="2">
    <location>
        <begin position="1085"/>
        <end position="1106"/>
    </location>
</feature>
<evidence type="ECO:0000256" key="3">
    <source>
        <dbReference type="SAM" id="SignalP"/>
    </source>
</evidence>
<keyword evidence="2" id="KW-0812">Transmembrane</keyword>
<dbReference type="RefSeq" id="WP_179419948.1">
    <property type="nucleotide sequence ID" value="NZ_JACCBI010000001.1"/>
</dbReference>
<keyword evidence="3" id="KW-0732">Signal</keyword>
<accession>A0A852S354</accession>
<evidence type="ECO:0000256" key="1">
    <source>
        <dbReference type="SAM" id="MobiDB-lite"/>
    </source>
</evidence>
<feature type="region of interest" description="Disordered" evidence="1">
    <location>
        <begin position="1033"/>
        <end position="1076"/>
    </location>
</feature>
<dbReference type="EMBL" id="JACCBI010000001">
    <property type="protein sequence ID" value="NYD67768.1"/>
    <property type="molecule type" value="Genomic_DNA"/>
</dbReference>
<dbReference type="SUPFAM" id="SSF51445">
    <property type="entry name" value="(Trans)glycosidases"/>
    <property type="match status" value="1"/>
</dbReference>
<proteinExistence type="predicted"/>
<dbReference type="InterPro" id="IPR017853">
    <property type="entry name" value="GH"/>
</dbReference>
<evidence type="ECO:0000256" key="2">
    <source>
        <dbReference type="SAM" id="Phobius"/>
    </source>
</evidence>
<comment type="caution">
    <text evidence="5">The sequence shown here is derived from an EMBL/GenBank/DDBJ whole genome shotgun (WGS) entry which is preliminary data.</text>
</comment>
<evidence type="ECO:0000313" key="6">
    <source>
        <dbReference type="Proteomes" id="UP000581087"/>
    </source>
</evidence>
<dbReference type="Gene3D" id="2.60.120.260">
    <property type="entry name" value="Galactose-binding domain-like"/>
    <property type="match status" value="3"/>
</dbReference>
<dbReference type="Gene3D" id="3.20.20.80">
    <property type="entry name" value="Glycosidases"/>
    <property type="match status" value="1"/>
</dbReference>
<name>A0A852S354_9MICO</name>
<dbReference type="InterPro" id="IPR008979">
    <property type="entry name" value="Galactose-bd-like_sf"/>
</dbReference>
<protein>
    <recommendedName>
        <fullName evidence="4">CBM6 domain-containing protein</fullName>
    </recommendedName>
</protein>